<comment type="similarity">
    <text evidence="2">Belongs to the FPP/GGPP synthase family.</text>
</comment>
<dbReference type="eggNOG" id="COG0142">
    <property type="taxonomic scope" value="Bacteria"/>
</dbReference>
<dbReference type="InterPro" id="IPR000092">
    <property type="entry name" value="Polyprenyl_synt"/>
</dbReference>
<dbReference type="CDD" id="cd00685">
    <property type="entry name" value="Trans_IPPS_HT"/>
    <property type="match status" value="1"/>
</dbReference>
<dbReference type="PROSITE" id="PS00444">
    <property type="entry name" value="POLYPRENYL_SYNTHASE_2"/>
    <property type="match status" value="1"/>
</dbReference>
<dbReference type="SUPFAM" id="SSF48576">
    <property type="entry name" value="Terpenoid synthases"/>
    <property type="match status" value="1"/>
</dbReference>
<evidence type="ECO:0000313" key="7">
    <source>
        <dbReference type="Proteomes" id="UP000027601"/>
    </source>
</evidence>
<evidence type="ECO:0000256" key="4">
    <source>
        <dbReference type="ARBA" id="ARBA00022723"/>
    </source>
</evidence>
<dbReference type="InterPro" id="IPR008949">
    <property type="entry name" value="Isoprenoid_synthase_dom_sf"/>
</dbReference>
<keyword evidence="7" id="KW-1185">Reference proteome</keyword>
<evidence type="ECO:0000256" key="5">
    <source>
        <dbReference type="ARBA" id="ARBA00022842"/>
    </source>
</evidence>
<keyword evidence="4" id="KW-0479">Metal-binding</keyword>
<dbReference type="AlphaFoldDB" id="A0A069D5F2"/>
<sequence>MMYSQSQLLDLFNEYLSAYSFDRSPRSLYDPVKYVLSLGGKRIRPVLMMMAHNIYKEEVANILPVAMGIEMYHNYTLLHDDLMDRADKRRGKDTVHRVWNDNAAILSGDAMLVLSYQLVGSCDSSQLQEVIALFSRTALEICEGQQFDMEFENRNDVSEREYLDMIRLKTAVLLACSLKLGAILAGASIKDADLLYEVGINIGLAFQLKDDLLDVYGDPKVFGKI</sequence>
<protein>
    <submittedName>
        <fullName evidence="6">Octaprenyl-diphosphate synthase</fullName>
    </submittedName>
</protein>
<dbReference type="SFLD" id="SFLDS00005">
    <property type="entry name" value="Isoprenoid_Synthase_Type_I"/>
    <property type="match status" value="1"/>
</dbReference>
<dbReference type="PANTHER" id="PTHR12001">
    <property type="entry name" value="GERANYLGERANYL PYROPHOSPHATE SYNTHASE"/>
    <property type="match status" value="1"/>
</dbReference>
<dbReference type="PROSITE" id="PS00723">
    <property type="entry name" value="POLYPRENYL_SYNTHASE_1"/>
    <property type="match status" value="1"/>
</dbReference>
<reference evidence="6 7" key="1">
    <citation type="journal article" date="2015" name="Microbes Environ.">
        <title>Distribution and evolution of nitrogen fixation genes in the phylum bacteroidetes.</title>
        <authorList>
            <person name="Inoue J."/>
            <person name="Oshima K."/>
            <person name="Suda W."/>
            <person name="Sakamoto M."/>
            <person name="Iino T."/>
            <person name="Noda S."/>
            <person name="Hongoh Y."/>
            <person name="Hattori M."/>
            <person name="Ohkuma M."/>
        </authorList>
    </citation>
    <scope>NUCLEOTIDE SEQUENCE [LARGE SCALE GENOMIC DNA]</scope>
    <source>
        <strain evidence="6 7">JCM 15093</strain>
    </source>
</reference>
<name>A0A069D5F2_9BACE</name>
<comment type="caution">
    <text evidence="6">The sequence shown here is derived from an EMBL/GenBank/DDBJ whole genome shotgun (WGS) entry which is preliminary data.</text>
</comment>
<evidence type="ECO:0000313" key="6">
    <source>
        <dbReference type="EMBL" id="GAK38093.1"/>
    </source>
</evidence>
<gene>
    <name evidence="6" type="ORF">JCM15093_3389</name>
</gene>
<dbReference type="SFLD" id="SFLDG01017">
    <property type="entry name" value="Polyprenyl_Transferase_Like"/>
    <property type="match status" value="1"/>
</dbReference>
<dbReference type="InterPro" id="IPR033749">
    <property type="entry name" value="Polyprenyl_synt_CS"/>
</dbReference>
<comment type="cofactor">
    <cofactor evidence="1">
        <name>Mg(2+)</name>
        <dbReference type="ChEBI" id="CHEBI:18420"/>
    </cofactor>
</comment>
<dbReference type="Gene3D" id="1.10.600.10">
    <property type="entry name" value="Farnesyl Diphosphate Synthase"/>
    <property type="match status" value="1"/>
</dbReference>
<keyword evidence="5" id="KW-0460">Magnesium</keyword>
<dbReference type="PANTHER" id="PTHR12001:SF85">
    <property type="entry name" value="SHORT CHAIN ISOPRENYL DIPHOSPHATE SYNTHASE"/>
    <property type="match status" value="1"/>
</dbReference>
<evidence type="ECO:0000256" key="3">
    <source>
        <dbReference type="ARBA" id="ARBA00022679"/>
    </source>
</evidence>
<accession>A0A069D5F2</accession>
<dbReference type="GO" id="GO:0046872">
    <property type="term" value="F:metal ion binding"/>
    <property type="evidence" value="ECO:0007669"/>
    <property type="project" value="UniProtKB-KW"/>
</dbReference>
<dbReference type="STRING" id="1121097.GCA_000428125_01825"/>
<dbReference type="GO" id="GO:0004659">
    <property type="term" value="F:prenyltransferase activity"/>
    <property type="evidence" value="ECO:0007669"/>
    <property type="project" value="InterPro"/>
</dbReference>
<evidence type="ECO:0000256" key="1">
    <source>
        <dbReference type="ARBA" id="ARBA00001946"/>
    </source>
</evidence>
<proteinExistence type="inferred from homology"/>
<keyword evidence="3" id="KW-0808">Transferase</keyword>
<evidence type="ECO:0000256" key="2">
    <source>
        <dbReference type="ARBA" id="ARBA00006706"/>
    </source>
</evidence>
<dbReference type="Proteomes" id="UP000027601">
    <property type="component" value="Unassembled WGS sequence"/>
</dbReference>
<dbReference type="GO" id="GO:0008299">
    <property type="term" value="P:isoprenoid biosynthetic process"/>
    <property type="evidence" value="ECO:0007669"/>
    <property type="project" value="InterPro"/>
</dbReference>
<organism evidence="6 7">
    <name type="scientific">Bacteroides graminisolvens DSM 19988 = JCM 15093</name>
    <dbReference type="NCBI Taxonomy" id="1121097"/>
    <lineage>
        <taxon>Bacteria</taxon>
        <taxon>Pseudomonadati</taxon>
        <taxon>Bacteroidota</taxon>
        <taxon>Bacteroidia</taxon>
        <taxon>Bacteroidales</taxon>
        <taxon>Bacteroidaceae</taxon>
        <taxon>Bacteroides</taxon>
    </lineage>
</organism>
<dbReference type="EMBL" id="BAJS01000037">
    <property type="protein sequence ID" value="GAK38093.1"/>
    <property type="molecule type" value="Genomic_DNA"/>
</dbReference>
<dbReference type="Pfam" id="PF00348">
    <property type="entry name" value="polyprenyl_synt"/>
    <property type="match status" value="1"/>
</dbReference>